<gene>
    <name evidence="1" type="ORF">BV394_01875</name>
    <name evidence="2" type="ORF">BV394_01880</name>
</gene>
<dbReference type="OrthoDB" id="8447973at2"/>
<name>A0A1U7DFF0_9RHOB</name>
<accession>A0A1U7DFF0</accession>
<dbReference type="EMBL" id="CP019124">
    <property type="protein sequence ID" value="APX88630.1"/>
    <property type="molecule type" value="Genomic_DNA"/>
</dbReference>
<dbReference type="Proteomes" id="UP000187266">
    <property type="component" value="Chromosome"/>
</dbReference>
<protein>
    <submittedName>
        <fullName evidence="1">Uncharacterized protein</fullName>
    </submittedName>
</protein>
<dbReference type="EMBL" id="CP019124">
    <property type="protein sequence ID" value="APX88629.1"/>
    <property type="molecule type" value="Genomic_DNA"/>
</dbReference>
<evidence type="ECO:0000313" key="3">
    <source>
        <dbReference type="Proteomes" id="UP000187266"/>
    </source>
</evidence>
<dbReference type="AlphaFoldDB" id="A0A1U7DFF0"/>
<organism evidence="1 3">
    <name type="scientific">Brevirhabdus pacifica</name>
    <dbReference type="NCBI Taxonomy" id="1267768"/>
    <lineage>
        <taxon>Bacteria</taxon>
        <taxon>Pseudomonadati</taxon>
        <taxon>Pseudomonadota</taxon>
        <taxon>Alphaproteobacteria</taxon>
        <taxon>Rhodobacterales</taxon>
        <taxon>Paracoccaceae</taxon>
        <taxon>Brevirhabdus</taxon>
    </lineage>
</organism>
<proteinExistence type="predicted"/>
<evidence type="ECO:0000313" key="1">
    <source>
        <dbReference type="EMBL" id="APX88629.1"/>
    </source>
</evidence>
<accession>A0A2M9DGY0</accession>
<dbReference type="RefSeq" id="WP_076978654.1">
    <property type="nucleotide sequence ID" value="NZ_CP019124.1"/>
</dbReference>
<evidence type="ECO:0000313" key="2">
    <source>
        <dbReference type="EMBL" id="APX88630.1"/>
    </source>
</evidence>
<sequence>MSEQENWKWWVGHDDERYHTECETREEAVYIASEEQDGGHIVEAMKPANIKISRYFDGHMFAEEAEERAYEDHGDPEGDVEIFPIKPELRADLEKMVRETMDAWQDKHGLTFTGFQFKASRNQEYIPPKPESN</sequence>
<keyword evidence="3" id="KW-1185">Reference proteome</keyword>
<reference evidence="1 3" key="1">
    <citation type="submission" date="2017-01" db="EMBL/GenBank/DDBJ databases">
        <title>Genomic analysis of Xuhuaishuia manganoxidans DY6-4.</title>
        <authorList>
            <person name="Wang X."/>
        </authorList>
    </citation>
    <scope>NUCLEOTIDE SEQUENCE [LARGE SCALE GENOMIC DNA]</scope>
    <source>
        <strain evidence="1 3">DY6-4</strain>
    </source>
</reference>